<dbReference type="PROSITE" id="PS01129">
    <property type="entry name" value="PSI_RLU"/>
    <property type="match status" value="1"/>
</dbReference>
<evidence type="ECO:0000256" key="5">
    <source>
        <dbReference type="RuleBase" id="RU362028"/>
    </source>
</evidence>
<dbReference type="InterPro" id="IPR002942">
    <property type="entry name" value="S4_RNA-bd"/>
</dbReference>
<protein>
    <recommendedName>
        <fullName evidence="5">Pseudouridine synthase</fullName>
        <ecNumber evidence="5">5.4.99.-</ecNumber>
    </recommendedName>
</protein>
<comment type="similarity">
    <text evidence="1 5">Belongs to the pseudouridine synthase RluA family.</text>
</comment>
<evidence type="ECO:0000313" key="8">
    <source>
        <dbReference type="EMBL" id="HFT93512.1"/>
    </source>
</evidence>
<evidence type="ECO:0000256" key="2">
    <source>
        <dbReference type="ARBA" id="ARBA00023235"/>
    </source>
</evidence>
<dbReference type="SUPFAM" id="SSF55120">
    <property type="entry name" value="Pseudouridine synthase"/>
    <property type="match status" value="1"/>
</dbReference>
<gene>
    <name evidence="8" type="ORF">ENX03_06160</name>
</gene>
<dbReference type="EMBL" id="DTMM01000120">
    <property type="protein sequence ID" value="HFT93512.1"/>
    <property type="molecule type" value="Genomic_DNA"/>
</dbReference>
<dbReference type="PROSITE" id="PS50889">
    <property type="entry name" value="S4"/>
    <property type="match status" value="1"/>
</dbReference>
<dbReference type="Pfam" id="PF01479">
    <property type="entry name" value="S4"/>
    <property type="match status" value="1"/>
</dbReference>
<dbReference type="InterPro" id="IPR020103">
    <property type="entry name" value="PsdUridine_synth_cat_dom_sf"/>
</dbReference>
<sequence>MNDLSEPINENPSENSSPCREFIVPKGEQPKRLDIYLSRNCLGFTRSRVQRLLDENLVTVNGNFAPASHKIRGGDRIQVLIPPPRLQNAQPERISLDILFEDNDLIVLSKPPGLVVHPAPGHSSGTLVNGLLFHFLQNRAEDGKPETEDEDWEKVSDPEQPARAGLVHRLDQDTSGVMVIGKSEDVVMNLMNQFRDRTVSKKYLALVKGIPPKKRGEIDAPIGRSQHDRKKFAVRHDGKPSQTRYRILEAFKENCSLLEVTLLTGRTHQIRVHFRHLGFPLLGDPVYGPKTGEDKRFPRQMLHAWKLSFQHPRLQTWLEFESPVPPDFRFVLETLTPMPSGTVLLPEKNK</sequence>
<dbReference type="SUPFAM" id="SSF55174">
    <property type="entry name" value="Alpha-L RNA-binding motif"/>
    <property type="match status" value="1"/>
</dbReference>
<accession>A0A7C3QUT2</accession>
<feature type="region of interest" description="Disordered" evidence="6">
    <location>
        <begin position="1"/>
        <end position="20"/>
    </location>
</feature>
<dbReference type="Gene3D" id="3.30.2350.10">
    <property type="entry name" value="Pseudouridine synthase"/>
    <property type="match status" value="1"/>
</dbReference>
<dbReference type="GO" id="GO:0000455">
    <property type="term" value="P:enzyme-directed rRNA pseudouridine synthesis"/>
    <property type="evidence" value="ECO:0007669"/>
    <property type="project" value="TreeGrafter"/>
</dbReference>
<dbReference type="InterPro" id="IPR006224">
    <property type="entry name" value="PsdUridine_synth_RluA-like_CS"/>
</dbReference>
<proteinExistence type="inferred from homology"/>
<comment type="caution">
    <text evidence="8">The sequence shown here is derived from an EMBL/GenBank/DDBJ whole genome shotgun (WGS) entry which is preliminary data.</text>
</comment>
<reference evidence="8" key="1">
    <citation type="journal article" date="2020" name="mSystems">
        <title>Genome- and Community-Level Interaction Insights into Carbon Utilization and Element Cycling Functions of Hydrothermarchaeota in Hydrothermal Sediment.</title>
        <authorList>
            <person name="Zhou Z."/>
            <person name="Liu Y."/>
            <person name="Xu W."/>
            <person name="Pan J."/>
            <person name="Luo Z.H."/>
            <person name="Li M."/>
        </authorList>
    </citation>
    <scope>NUCLEOTIDE SEQUENCE [LARGE SCALE GENOMIC DNA]</scope>
    <source>
        <strain evidence="8">SpSt-902</strain>
    </source>
</reference>
<keyword evidence="4" id="KW-0694">RNA-binding</keyword>
<feature type="compositionally biased region" description="Polar residues" evidence="6">
    <location>
        <begin position="8"/>
        <end position="18"/>
    </location>
</feature>
<dbReference type="CDD" id="cd02869">
    <property type="entry name" value="PseudoU_synth_RluA_like"/>
    <property type="match status" value="1"/>
</dbReference>
<dbReference type="InterPro" id="IPR006225">
    <property type="entry name" value="PsdUridine_synth_RluC/D"/>
</dbReference>
<dbReference type="PANTHER" id="PTHR21600:SF44">
    <property type="entry name" value="RIBOSOMAL LARGE SUBUNIT PSEUDOURIDINE SYNTHASE D"/>
    <property type="match status" value="1"/>
</dbReference>
<evidence type="ECO:0000256" key="3">
    <source>
        <dbReference type="PIRSR" id="PIRSR606225-1"/>
    </source>
</evidence>
<feature type="active site" evidence="3">
    <location>
        <position position="171"/>
    </location>
</feature>
<dbReference type="InterPro" id="IPR050188">
    <property type="entry name" value="RluA_PseudoU_synthase"/>
</dbReference>
<organism evidence="8">
    <name type="scientific">Leptospirillum ferriphilum</name>
    <dbReference type="NCBI Taxonomy" id="178606"/>
    <lineage>
        <taxon>Bacteria</taxon>
        <taxon>Pseudomonadati</taxon>
        <taxon>Nitrospirota</taxon>
        <taxon>Nitrospiria</taxon>
        <taxon>Nitrospirales</taxon>
        <taxon>Nitrospiraceae</taxon>
        <taxon>Leptospirillum</taxon>
    </lineage>
</organism>
<dbReference type="NCBIfam" id="TIGR00005">
    <property type="entry name" value="rluA_subfam"/>
    <property type="match status" value="1"/>
</dbReference>
<dbReference type="PANTHER" id="PTHR21600">
    <property type="entry name" value="MITOCHONDRIAL RNA PSEUDOURIDINE SYNTHASE"/>
    <property type="match status" value="1"/>
</dbReference>
<evidence type="ECO:0000256" key="1">
    <source>
        <dbReference type="ARBA" id="ARBA00010876"/>
    </source>
</evidence>
<keyword evidence="2 5" id="KW-0413">Isomerase</keyword>
<dbReference type="Pfam" id="PF00849">
    <property type="entry name" value="PseudoU_synth_2"/>
    <property type="match status" value="1"/>
</dbReference>
<dbReference type="GO" id="GO:0003723">
    <property type="term" value="F:RNA binding"/>
    <property type="evidence" value="ECO:0007669"/>
    <property type="project" value="UniProtKB-KW"/>
</dbReference>
<evidence type="ECO:0000256" key="6">
    <source>
        <dbReference type="SAM" id="MobiDB-lite"/>
    </source>
</evidence>
<comment type="function">
    <text evidence="5">Responsible for synthesis of pseudouridine from uracil.</text>
</comment>
<evidence type="ECO:0000259" key="7">
    <source>
        <dbReference type="SMART" id="SM00363"/>
    </source>
</evidence>
<dbReference type="Gene3D" id="3.10.290.10">
    <property type="entry name" value="RNA-binding S4 domain"/>
    <property type="match status" value="1"/>
</dbReference>
<dbReference type="GO" id="GO:0120159">
    <property type="term" value="F:rRNA pseudouridine synthase activity"/>
    <property type="evidence" value="ECO:0007669"/>
    <property type="project" value="UniProtKB-ARBA"/>
</dbReference>
<dbReference type="CDD" id="cd00165">
    <property type="entry name" value="S4"/>
    <property type="match status" value="1"/>
</dbReference>
<dbReference type="SMART" id="SM00363">
    <property type="entry name" value="S4"/>
    <property type="match status" value="1"/>
</dbReference>
<dbReference type="AlphaFoldDB" id="A0A7C3QUT2"/>
<dbReference type="InterPro" id="IPR036986">
    <property type="entry name" value="S4_RNA-bd_sf"/>
</dbReference>
<evidence type="ECO:0000256" key="4">
    <source>
        <dbReference type="PROSITE-ProRule" id="PRU00182"/>
    </source>
</evidence>
<dbReference type="EC" id="5.4.99.-" evidence="5"/>
<name>A0A7C3QUT2_9BACT</name>
<feature type="domain" description="RNA-binding S4" evidence="7">
    <location>
        <begin position="31"/>
        <end position="91"/>
    </location>
</feature>
<dbReference type="InterPro" id="IPR006145">
    <property type="entry name" value="PsdUridine_synth_RsuA/RluA"/>
</dbReference>
<comment type="catalytic activity">
    <reaction evidence="5">
        <text>a uridine in RNA = a pseudouridine in RNA</text>
        <dbReference type="Rhea" id="RHEA:48348"/>
        <dbReference type="Rhea" id="RHEA-COMP:12068"/>
        <dbReference type="Rhea" id="RHEA-COMP:12069"/>
        <dbReference type="ChEBI" id="CHEBI:65314"/>
        <dbReference type="ChEBI" id="CHEBI:65315"/>
    </reaction>
</comment>